<sequence length="114" mass="13059">MKISIHISIFTLVLISILFFFGSAKGYAEEDNCPKNACCFFSRSQFRGSKFIWYKRDGTVDLPNDHSGHVGSYIANIECCLHSNENEKYHIRGLKLDYTRERGAVLSNRVSDRC</sequence>
<dbReference type="RefSeq" id="XP_020428218.1">
    <property type="nucleotide sequence ID" value="XM_020581431.1"/>
</dbReference>
<accession>D3BRQ2</accession>
<evidence type="ECO:0000256" key="1">
    <source>
        <dbReference type="SAM" id="SignalP"/>
    </source>
</evidence>
<gene>
    <name evidence="2" type="ORF">PPL_10663</name>
</gene>
<dbReference type="Proteomes" id="UP000001396">
    <property type="component" value="Unassembled WGS sequence"/>
</dbReference>
<comment type="caution">
    <text evidence="2">The sequence shown here is derived from an EMBL/GenBank/DDBJ whole genome shotgun (WGS) entry which is preliminary data.</text>
</comment>
<protein>
    <submittedName>
        <fullName evidence="2">Uncharacterized protein</fullName>
    </submittedName>
</protein>
<keyword evidence="3" id="KW-1185">Reference proteome</keyword>
<feature type="chain" id="PRO_5003041983" evidence="1">
    <location>
        <begin position="27"/>
        <end position="114"/>
    </location>
</feature>
<evidence type="ECO:0000313" key="2">
    <source>
        <dbReference type="EMBL" id="EFA76084.1"/>
    </source>
</evidence>
<feature type="signal peptide" evidence="1">
    <location>
        <begin position="1"/>
        <end position="26"/>
    </location>
</feature>
<keyword evidence="1" id="KW-0732">Signal</keyword>
<dbReference type="AlphaFoldDB" id="D3BRQ2"/>
<evidence type="ECO:0000313" key="3">
    <source>
        <dbReference type="Proteomes" id="UP000001396"/>
    </source>
</evidence>
<name>D3BRQ2_HETP5</name>
<proteinExistence type="predicted"/>
<organism evidence="2 3">
    <name type="scientific">Heterostelium pallidum (strain ATCC 26659 / Pp 5 / PN500)</name>
    <name type="common">Cellular slime mold</name>
    <name type="synonym">Polysphondylium pallidum</name>
    <dbReference type="NCBI Taxonomy" id="670386"/>
    <lineage>
        <taxon>Eukaryota</taxon>
        <taxon>Amoebozoa</taxon>
        <taxon>Evosea</taxon>
        <taxon>Eumycetozoa</taxon>
        <taxon>Dictyostelia</taxon>
        <taxon>Acytosteliales</taxon>
        <taxon>Acytosteliaceae</taxon>
        <taxon>Heterostelium</taxon>
    </lineage>
</organism>
<reference evidence="2 3" key="1">
    <citation type="journal article" date="2011" name="Genome Res.">
        <title>Phylogeny-wide analysis of social amoeba genomes highlights ancient origins for complex intercellular communication.</title>
        <authorList>
            <person name="Heidel A.J."/>
            <person name="Lawal H.M."/>
            <person name="Felder M."/>
            <person name="Schilde C."/>
            <person name="Helps N.R."/>
            <person name="Tunggal B."/>
            <person name="Rivero F."/>
            <person name="John U."/>
            <person name="Schleicher M."/>
            <person name="Eichinger L."/>
            <person name="Platzer M."/>
            <person name="Noegel A.A."/>
            <person name="Schaap P."/>
            <person name="Gloeckner G."/>
        </authorList>
    </citation>
    <scope>NUCLEOTIDE SEQUENCE [LARGE SCALE GENOMIC DNA]</scope>
    <source>
        <strain evidence="3">ATCC 26659 / Pp 5 / PN500</strain>
    </source>
</reference>
<dbReference type="GeneID" id="31366132"/>
<dbReference type="InParanoid" id="D3BRQ2"/>
<dbReference type="EMBL" id="ADBJ01000050">
    <property type="protein sequence ID" value="EFA76084.1"/>
    <property type="molecule type" value="Genomic_DNA"/>
</dbReference>